<keyword evidence="2" id="KW-1185">Reference proteome</keyword>
<reference evidence="1" key="1">
    <citation type="journal article" date="2014" name="Int. J. Syst. Evol. Microbiol.">
        <title>Complete genome sequence of Corynebacterium casei LMG S-19264T (=DSM 44701T), isolated from a smear-ripened cheese.</title>
        <authorList>
            <consortium name="US DOE Joint Genome Institute (JGI-PGF)"/>
            <person name="Walter F."/>
            <person name="Albersmeier A."/>
            <person name="Kalinowski J."/>
            <person name="Ruckert C."/>
        </authorList>
    </citation>
    <scope>NUCLEOTIDE SEQUENCE</scope>
    <source>
        <strain evidence="1">VKM Ac-1321</strain>
    </source>
</reference>
<organism evidence="1 2">
    <name type="scientific">Dactylosporangium matsuzakiense</name>
    <dbReference type="NCBI Taxonomy" id="53360"/>
    <lineage>
        <taxon>Bacteria</taxon>
        <taxon>Bacillati</taxon>
        <taxon>Actinomycetota</taxon>
        <taxon>Actinomycetes</taxon>
        <taxon>Micromonosporales</taxon>
        <taxon>Micromonosporaceae</taxon>
        <taxon>Dactylosporangium</taxon>
    </lineage>
</organism>
<reference evidence="1" key="2">
    <citation type="submission" date="2023-01" db="EMBL/GenBank/DDBJ databases">
        <authorList>
            <person name="Sun Q."/>
            <person name="Evtushenko L."/>
        </authorList>
    </citation>
    <scope>NUCLEOTIDE SEQUENCE</scope>
    <source>
        <strain evidence="1">VKM Ac-1321</strain>
    </source>
</reference>
<accession>A0A9W6KM43</accession>
<proteinExistence type="predicted"/>
<name>A0A9W6KM43_9ACTN</name>
<protein>
    <submittedName>
        <fullName evidence="1">Uncharacterized protein</fullName>
    </submittedName>
</protein>
<dbReference type="RefSeq" id="WP_271189398.1">
    <property type="nucleotide sequence ID" value="NZ_BSFP01000026.1"/>
</dbReference>
<comment type="caution">
    <text evidence="1">The sequence shown here is derived from an EMBL/GenBank/DDBJ whole genome shotgun (WGS) entry which is preliminary data.</text>
</comment>
<evidence type="ECO:0000313" key="2">
    <source>
        <dbReference type="Proteomes" id="UP001143480"/>
    </source>
</evidence>
<dbReference type="AlphaFoldDB" id="A0A9W6KM43"/>
<sequence>MGNVFTADGSSWAHRLELSNGATDVFFDVLTLAGCAIADTPWERHLVLFFTDAHRWSRGTAGFDLGELPWTTGWLVEKAFLDRLIGMALHRHGWDRLAYDPPNAIAYLSTFREMIAGYTPTPVSAPAWGDWRVSPDPALTARCQIHGVFVGEFGCRLCDPNLQPR</sequence>
<gene>
    <name evidence="1" type="ORF">GCM10017581_045230</name>
</gene>
<dbReference type="EMBL" id="BSFP01000026">
    <property type="protein sequence ID" value="GLL02781.1"/>
    <property type="molecule type" value="Genomic_DNA"/>
</dbReference>
<dbReference type="Proteomes" id="UP001143480">
    <property type="component" value="Unassembled WGS sequence"/>
</dbReference>
<evidence type="ECO:0000313" key="1">
    <source>
        <dbReference type="EMBL" id="GLL02781.1"/>
    </source>
</evidence>